<evidence type="ECO:0000259" key="4">
    <source>
        <dbReference type="Pfam" id="PF17167"/>
    </source>
</evidence>
<keyword evidence="1" id="KW-0328">Glycosyltransferase</keyword>
<feature type="domain" description="Glycosyl hydrolase 94 supersandwich" evidence="3">
    <location>
        <begin position="12"/>
        <end position="290"/>
    </location>
</feature>
<dbReference type="InterPro" id="IPR052047">
    <property type="entry name" value="GH94_Enzymes"/>
</dbReference>
<dbReference type="KEGG" id="abra:BN85304540"/>
<evidence type="ECO:0000256" key="2">
    <source>
        <dbReference type="ARBA" id="ARBA00022679"/>
    </source>
</evidence>
<dbReference type="InterPro" id="IPR010383">
    <property type="entry name" value="Glyco_hydrolase_94_b-supersand"/>
</dbReference>
<protein>
    <submittedName>
        <fullName evidence="5">Cellobiose phosphorylase</fullName>
    </submittedName>
</protein>
<dbReference type="RefSeq" id="WP_030004334.1">
    <property type="nucleotide sequence ID" value="NC_022549.1"/>
</dbReference>
<dbReference type="PANTHER" id="PTHR37469:SF2">
    <property type="entry name" value="CELLOBIONIC ACID PHOSPHORYLASE"/>
    <property type="match status" value="1"/>
</dbReference>
<dbReference type="Gene3D" id="2.70.98.40">
    <property type="entry name" value="Glycoside hydrolase, family 65, N-terminal domain"/>
    <property type="match status" value="1"/>
</dbReference>
<dbReference type="GO" id="GO:0030246">
    <property type="term" value="F:carbohydrate binding"/>
    <property type="evidence" value="ECO:0007669"/>
    <property type="project" value="InterPro"/>
</dbReference>
<dbReference type="Gene3D" id="1.50.10.10">
    <property type="match status" value="1"/>
</dbReference>
<gene>
    <name evidence="5" type="primary">cbp</name>
    <name evidence="5" type="ORF">BN85304540</name>
</gene>
<dbReference type="HOGENOM" id="CLU_019054_0_0_14"/>
<dbReference type="GO" id="GO:0016757">
    <property type="term" value="F:glycosyltransferase activity"/>
    <property type="evidence" value="ECO:0007669"/>
    <property type="project" value="UniProtKB-KW"/>
</dbReference>
<organism evidence="5 6">
    <name type="scientific">Acholeplasma brassicae</name>
    <dbReference type="NCBI Taxonomy" id="61635"/>
    <lineage>
        <taxon>Bacteria</taxon>
        <taxon>Bacillati</taxon>
        <taxon>Mycoplasmatota</taxon>
        <taxon>Mollicutes</taxon>
        <taxon>Acholeplasmatales</taxon>
        <taxon>Acholeplasmataceae</taxon>
        <taxon>Acholeplasma</taxon>
    </lineage>
</organism>
<dbReference type="InterPro" id="IPR037018">
    <property type="entry name" value="GH65_N"/>
</dbReference>
<evidence type="ECO:0000313" key="5">
    <source>
        <dbReference type="EMBL" id="CCV65475.1"/>
    </source>
</evidence>
<dbReference type="STRING" id="61635.BN85304540"/>
<name>U4KMS6_9MOLU</name>
<dbReference type="Pfam" id="PF06165">
    <property type="entry name" value="GH94_b-supersand"/>
    <property type="match status" value="1"/>
</dbReference>
<evidence type="ECO:0000256" key="1">
    <source>
        <dbReference type="ARBA" id="ARBA00022676"/>
    </source>
</evidence>
<dbReference type="InterPro" id="IPR008928">
    <property type="entry name" value="6-hairpin_glycosidase_sf"/>
</dbReference>
<dbReference type="SUPFAM" id="SSF48208">
    <property type="entry name" value="Six-hairpin glycosidases"/>
    <property type="match status" value="1"/>
</dbReference>
<sequence length="805" mass="92269">MDYGYFNDQDKTYVIKTPYTPYPWINYLGSSDYFVLFSNTAGGYSFYKDAKERRITRFRYNNVPVDNEGRYFYIKDETDVWNIGARPTNTPLDFYEAKVGLGYTIITSRKNQIYATQKAFVPLGFTGEVQQITLKNEGKTTKTISLYSYVEFALWDAYDDMTNFQRNYSCGEVFVDKNSIYHITEYRERRNHYAFVHVNQPIDSFDTDRDAFLGMYRDVKNPIGIESNELSNSVADGWHPCAATKLSITLKPNEEKQLIYLIGYGENKPEDKYIDGKINQTKAKEMINQMSTSKQVDDAFESLSVYWENRLSKYQIKSNEPKLDRMVNIWNQYQTATTYNLSRSASYFESGVGRGMGFRDSNQDLLGFMHMDYDKTRERILDLASTLLRDGGAYHQYSPLTKKGNTLLGTGFNDDPNWLILSVCEYIKESGDFLILDEVIPYESNLLYTGTLKEHLDLCFDKVSLNLGSHGLPLIGRADWNDCLNLNCFSSEPGESFQTVQNKGDGKVAESIFIAGLFVYATKPYVELLNRLGLHDEAFLKQQVINKMTDAVVKHGYDESWFLRAYDAYGQKVGSKENTFGKIFIEPQGMCVMAEIGLEDGKALKALDSAWHHLGTNHGMVLNYPAYQTYDIKLGEISSYPPGYKENGGIFCHNNPWVMIAETVLGRNEQAYRLYKQIAPAFIEDQTKLHKTEPYVYSQMIAGKEAKNHGQAKNSWLTGTSAWNFVAIAKYILGIRPNYDGLIIDPKLPNEIKELEVKRVVRGVTYHISVLRGPKKGLYIDDKYVSDHEIPYELTKKDIYVKAYI</sequence>
<dbReference type="GO" id="GO:0005975">
    <property type="term" value="P:carbohydrate metabolic process"/>
    <property type="evidence" value="ECO:0007669"/>
    <property type="project" value="InterPro"/>
</dbReference>
<dbReference type="Proteomes" id="UP000032737">
    <property type="component" value="Chromosome"/>
</dbReference>
<dbReference type="SUPFAM" id="SSF74650">
    <property type="entry name" value="Galactose mutarotase-like"/>
    <property type="match status" value="1"/>
</dbReference>
<dbReference type="InterPro" id="IPR011013">
    <property type="entry name" value="Gal_mutarotase_sf_dom"/>
</dbReference>
<feature type="domain" description="Glycosyl hydrolase 94 catalytic" evidence="4">
    <location>
        <begin position="306"/>
        <end position="734"/>
    </location>
</feature>
<dbReference type="PANTHER" id="PTHR37469">
    <property type="entry name" value="CELLOBIONIC ACID PHOSPHORYLASE-RELATED"/>
    <property type="match status" value="1"/>
</dbReference>
<dbReference type="SMART" id="SM01068">
    <property type="entry name" value="CBM_X"/>
    <property type="match status" value="1"/>
</dbReference>
<evidence type="ECO:0000259" key="3">
    <source>
        <dbReference type="Pfam" id="PF06165"/>
    </source>
</evidence>
<keyword evidence="2" id="KW-0808">Transferase</keyword>
<accession>U4KMS6</accession>
<dbReference type="OrthoDB" id="9769991at2"/>
<dbReference type="InterPro" id="IPR012341">
    <property type="entry name" value="6hp_glycosidase-like_sf"/>
</dbReference>
<keyword evidence="6" id="KW-1185">Reference proteome</keyword>
<dbReference type="EMBL" id="FO681348">
    <property type="protein sequence ID" value="CCV65475.1"/>
    <property type="molecule type" value="Genomic_DNA"/>
</dbReference>
<evidence type="ECO:0000313" key="6">
    <source>
        <dbReference type="Proteomes" id="UP000032737"/>
    </source>
</evidence>
<dbReference type="Gene3D" id="2.60.420.10">
    <property type="entry name" value="Maltose phosphorylase, domain 3"/>
    <property type="match status" value="1"/>
</dbReference>
<dbReference type="InterPro" id="IPR033432">
    <property type="entry name" value="GH94_catalytic"/>
</dbReference>
<reference evidence="5 6" key="1">
    <citation type="journal article" date="2013" name="J. Mol. Microbiol. Biotechnol.">
        <title>Analysis of the Complete Genomes of Acholeplasma brassicae , A. palmae and A. laidlawii and Their Comparison to the Obligate Parasites from ' Candidatus Phytoplasma'.</title>
        <authorList>
            <person name="Kube M."/>
            <person name="Siewert C."/>
            <person name="Migdoll A.M."/>
            <person name="Duduk B."/>
            <person name="Holz S."/>
            <person name="Rabus R."/>
            <person name="Seemuller E."/>
            <person name="Mitrovic J."/>
            <person name="Muller I."/>
            <person name="Buttner C."/>
            <person name="Reinhardt R."/>
        </authorList>
    </citation>
    <scope>NUCLEOTIDE SEQUENCE [LARGE SCALE GENOMIC DNA]</scope>
    <source>
        <strain evidence="6">0502</strain>
    </source>
</reference>
<dbReference type="AlphaFoldDB" id="U4KMS6"/>
<dbReference type="Pfam" id="PF17167">
    <property type="entry name" value="Glyco_hydro_94"/>
    <property type="match status" value="1"/>
</dbReference>
<proteinExistence type="predicted"/>
<dbReference type="Gene3D" id="1.20.890.20">
    <property type="entry name" value="mpn423 like domain"/>
    <property type="match status" value="1"/>
</dbReference>